<reference evidence="1" key="1">
    <citation type="journal article" date="2019" name="bioRxiv">
        <title>The Genome of the Zebra Mussel, Dreissena polymorpha: A Resource for Invasive Species Research.</title>
        <authorList>
            <person name="McCartney M.A."/>
            <person name="Auch B."/>
            <person name="Kono T."/>
            <person name="Mallez S."/>
            <person name="Zhang Y."/>
            <person name="Obille A."/>
            <person name="Becker A."/>
            <person name="Abrahante J.E."/>
            <person name="Garbe J."/>
            <person name="Badalamenti J.P."/>
            <person name="Herman A."/>
            <person name="Mangelson H."/>
            <person name="Liachko I."/>
            <person name="Sullivan S."/>
            <person name="Sone E.D."/>
            <person name="Koren S."/>
            <person name="Silverstein K.A.T."/>
            <person name="Beckman K.B."/>
            <person name="Gohl D.M."/>
        </authorList>
    </citation>
    <scope>NUCLEOTIDE SEQUENCE</scope>
    <source>
        <strain evidence="1">Duluth1</strain>
        <tissue evidence="1">Whole animal</tissue>
    </source>
</reference>
<name>A0A9D4J1G5_DREPO</name>
<evidence type="ECO:0000313" key="2">
    <source>
        <dbReference type="Proteomes" id="UP000828390"/>
    </source>
</evidence>
<reference evidence="1" key="2">
    <citation type="submission" date="2020-11" db="EMBL/GenBank/DDBJ databases">
        <authorList>
            <person name="McCartney M.A."/>
            <person name="Auch B."/>
            <person name="Kono T."/>
            <person name="Mallez S."/>
            <person name="Becker A."/>
            <person name="Gohl D.M."/>
            <person name="Silverstein K.A.T."/>
            <person name="Koren S."/>
            <person name="Bechman K.B."/>
            <person name="Herman A."/>
            <person name="Abrahante J.E."/>
            <person name="Garbe J."/>
        </authorList>
    </citation>
    <scope>NUCLEOTIDE SEQUENCE</scope>
    <source>
        <strain evidence="1">Duluth1</strain>
        <tissue evidence="1">Whole animal</tissue>
    </source>
</reference>
<accession>A0A9D4J1G5</accession>
<dbReference type="AlphaFoldDB" id="A0A9D4J1G5"/>
<protein>
    <submittedName>
        <fullName evidence="1">Uncharacterized protein</fullName>
    </submittedName>
</protein>
<evidence type="ECO:0000313" key="1">
    <source>
        <dbReference type="EMBL" id="KAH3792364.1"/>
    </source>
</evidence>
<dbReference type="Proteomes" id="UP000828390">
    <property type="component" value="Unassembled WGS sequence"/>
</dbReference>
<organism evidence="1 2">
    <name type="scientific">Dreissena polymorpha</name>
    <name type="common">Zebra mussel</name>
    <name type="synonym">Mytilus polymorpha</name>
    <dbReference type="NCBI Taxonomy" id="45954"/>
    <lineage>
        <taxon>Eukaryota</taxon>
        <taxon>Metazoa</taxon>
        <taxon>Spiralia</taxon>
        <taxon>Lophotrochozoa</taxon>
        <taxon>Mollusca</taxon>
        <taxon>Bivalvia</taxon>
        <taxon>Autobranchia</taxon>
        <taxon>Heteroconchia</taxon>
        <taxon>Euheterodonta</taxon>
        <taxon>Imparidentia</taxon>
        <taxon>Neoheterodontei</taxon>
        <taxon>Myida</taxon>
        <taxon>Dreissenoidea</taxon>
        <taxon>Dreissenidae</taxon>
        <taxon>Dreissena</taxon>
    </lineage>
</organism>
<dbReference type="EMBL" id="JAIWYP010000007">
    <property type="protein sequence ID" value="KAH3792364.1"/>
    <property type="molecule type" value="Genomic_DNA"/>
</dbReference>
<gene>
    <name evidence="1" type="ORF">DPMN_145859</name>
</gene>
<comment type="caution">
    <text evidence="1">The sequence shown here is derived from an EMBL/GenBank/DDBJ whole genome shotgun (WGS) entry which is preliminary data.</text>
</comment>
<sequence>MPPRSIRVIIFFSPYATGSRRRWAAPAIPQVGFFRLLHVPFMDRNLSSALHVTVVLGHPGRSVRRRGNSDTTASL</sequence>
<keyword evidence="2" id="KW-1185">Reference proteome</keyword>
<proteinExistence type="predicted"/>